<feature type="transmembrane region" description="Helical" evidence="1">
    <location>
        <begin position="6"/>
        <end position="27"/>
    </location>
</feature>
<evidence type="ECO:0000313" key="5">
    <source>
        <dbReference type="EMBL" id="JAT05209.1"/>
    </source>
</evidence>
<evidence type="ECO:0000313" key="4">
    <source>
        <dbReference type="EMBL" id="JAS93667.1"/>
    </source>
</evidence>
<dbReference type="Pfam" id="PF03473">
    <property type="entry name" value="MOSC"/>
    <property type="match status" value="1"/>
</dbReference>
<dbReference type="GO" id="GO:0003824">
    <property type="term" value="F:catalytic activity"/>
    <property type="evidence" value="ECO:0007669"/>
    <property type="project" value="InterPro"/>
</dbReference>
<evidence type="ECO:0000259" key="2">
    <source>
        <dbReference type="PROSITE" id="PS51340"/>
    </source>
</evidence>
<dbReference type="InterPro" id="IPR005302">
    <property type="entry name" value="MoCF_Sase_C"/>
</dbReference>
<name>A0A1B6K1A3_9HEMI</name>
<dbReference type="SUPFAM" id="SSF50800">
    <property type="entry name" value="PK beta-barrel domain-like"/>
    <property type="match status" value="1"/>
</dbReference>
<dbReference type="PANTHER" id="PTHR14237:SF19">
    <property type="entry name" value="MITOCHONDRIAL AMIDOXIME REDUCING COMPONENT 1"/>
    <property type="match status" value="1"/>
</dbReference>
<dbReference type="SUPFAM" id="SSF141673">
    <property type="entry name" value="MOSC N-terminal domain-like"/>
    <property type="match status" value="1"/>
</dbReference>
<dbReference type="Pfam" id="PF03476">
    <property type="entry name" value="MOSC_N"/>
    <property type="match status" value="1"/>
</dbReference>
<keyword evidence="1" id="KW-1133">Transmembrane helix</keyword>
<protein>
    <recommendedName>
        <fullName evidence="2">MOSC domain-containing protein</fullName>
    </recommendedName>
</protein>
<dbReference type="AlphaFoldDB" id="A0A1B6K1A3"/>
<dbReference type="EMBL" id="GECU01001551">
    <property type="protein sequence ID" value="JAT06156.1"/>
    <property type="molecule type" value="Transcribed_RNA"/>
</dbReference>
<proteinExistence type="predicted"/>
<evidence type="ECO:0000313" key="6">
    <source>
        <dbReference type="EMBL" id="JAT06156.1"/>
    </source>
</evidence>
<dbReference type="EMBL" id="GECU01014039">
    <property type="protein sequence ID" value="JAS93667.1"/>
    <property type="molecule type" value="Transcribed_RNA"/>
</dbReference>
<dbReference type="PANTHER" id="PTHR14237">
    <property type="entry name" value="MOLYBDOPTERIN COFACTOR SULFURASE MOSC"/>
    <property type="match status" value="1"/>
</dbReference>
<accession>A0A1B6K1A3</accession>
<dbReference type="GO" id="GO:0030151">
    <property type="term" value="F:molybdenum ion binding"/>
    <property type="evidence" value="ECO:0007669"/>
    <property type="project" value="InterPro"/>
</dbReference>
<evidence type="ECO:0000256" key="1">
    <source>
        <dbReference type="SAM" id="Phobius"/>
    </source>
</evidence>
<organism evidence="5">
    <name type="scientific">Homalodisca liturata</name>
    <dbReference type="NCBI Taxonomy" id="320908"/>
    <lineage>
        <taxon>Eukaryota</taxon>
        <taxon>Metazoa</taxon>
        <taxon>Ecdysozoa</taxon>
        <taxon>Arthropoda</taxon>
        <taxon>Hexapoda</taxon>
        <taxon>Insecta</taxon>
        <taxon>Pterygota</taxon>
        <taxon>Neoptera</taxon>
        <taxon>Paraneoptera</taxon>
        <taxon>Hemiptera</taxon>
        <taxon>Auchenorrhyncha</taxon>
        <taxon>Membracoidea</taxon>
        <taxon>Cicadellidae</taxon>
        <taxon>Cicadellinae</taxon>
        <taxon>Proconiini</taxon>
        <taxon>Homalodisca</taxon>
    </lineage>
</organism>
<dbReference type="EMBL" id="GECU01002498">
    <property type="protein sequence ID" value="JAT05209.1"/>
    <property type="molecule type" value="Transcribed_RNA"/>
</dbReference>
<reference evidence="5" key="1">
    <citation type="submission" date="2015-11" db="EMBL/GenBank/DDBJ databases">
        <title>De novo transcriptome assembly of four potential Pierce s Disease insect vectors from Arizona vineyards.</title>
        <authorList>
            <person name="Tassone E.E."/>
        </authorList>
    </citation>
    <scope>NUCLEOTIDE SEQUENCE</scope>
</reference>
<dbReference type="EMBL" id="GECU01017539">
    <property type="protein sequence ID" value="JAS90167.1"/>
    <property type="molecule type" value="Transcribed_RNA"/>
</dbReference>
<keyword evidence="1" id="KW-0472">Membrane</keyword>
<keyword evidence="1" id="KW-0812">Transmembrane</keyword>
<gene>
    <name evidence="4" type="ORF">g.54144</name>
    <name evidence="5" type="ORF">g.54146</name>
    <name evidence="3" type="ORF">g.54148</name>
    <name evidence="6" type="ORF">g.54150</name>
</gene>
<dbReference type="InterPro" id="IPR005303">
    <property type="entry name" value="MOCOS_middle"/>
</dbReference>
<feature type="domain" description="MOSC" evidence="2">
    <location>
        <begin position="197"/>
        <end position="355"/>
    </location>
</feature>
<evidence type="ECO:0000313" key="3">
    <source>
        <dbReference type="EMBL" id="JAS90167.1"/>
    </source>
</evidence>
<dbReference type="PROSITE" id="PS51340">
    <property type="entry name" value="MOSC"/>
    <property type="match status" value="1"/>
</dbReference>
<sequence length="357" mass="40932">MKQLESSVVIAASVTLAAVIFAGVFFWRQKKKQTFFYSERSLEEIEVPLKWTKVGEVSDLVIYPLKGAQKKRLEEAQFTERGLREMQPNKISLLDRGFVVFTEDNQFINVKKNIKLLLVDTEAVDEARVRFSFPDSEDLIVKLPIDKSTLNKIGFDLKQTVETLDCGDEAATWFSQRLLNQQTGLRLGCFIKSLVNQRIVKDGLMEEYSKYYKKLHGDYLGAYSDMASYMLMGEESLKDLNNRLAKPVSHINFRPNILVKGSPAFSEDCWDWIKIGDNVFRGFKYCTRCIVTTINPDTAEKDPKFEPLMTLRKYRQVKEDDIRKLENNSPVMGLYAGLHQMGSGVVRIGDPIYVNTD</sequence>
<dbReference type="GO" id="GO:0030170">
    <property type="term" value="F:pyridoxal phosphate binding"/>
    <property type="evidence" value="ECO:0007669"/>
    <property type="project" value="InterPro"/>
</dbReference>
<dbReference type="InterPro" id="IPR011037">
    <property type="entry name" value="Pyrv_Knase-like_insert_dom_sf"/>
</dbReference>